<dbReference type="EMBL" id="CAKOFQ010007149">
    <property type="protein sequence ID" value="CAH1992598.1"/>
    <property type="molecule type" value="Genomic_DNA"/>
</dbReference>
<dbReference type="Proteomes" id="UP001152888">
    <property type="component" value="Unassembled WGS sequence"/>
</dbReference>
<name>A0A9P0PSY5_ACAOB</name>
<proteinExistence type="predicted"/>
<comment type="caution">
    <text evidence="1">The sequence shown here is derived from an EMBL/GenBank/DDBJ whole genome shotgun (WGS) entry which is preliminary data.</text>
</comment>
<reference evidence="1" key="1">
    <citation type="submission" date="2022-03" db="EMBL/GenBank/DDBJ databases">
        <authorList>
            <person name="Sayadi A."/>
        </authorList>
    </citation>
    <scope>NUCLEOTIDE SEQUENCE</scope>
</reference>
<evidence type="ECO:0000313" key="2">
    <source>
        <dbReference type="Proteomes" id="UP001152888"/>
    </source>
</evidence>
<protein>
    <submittedName>
        <fullName evidence="1">Uncharacterized protein</fullName>
    </submittedName>
</protein>
<sequence length="51" mass="5943">MSQEKEKEFDSVESILSKLPQKEFRQVWRILYGDGTLYAVCILSRGTYGLE</sequence>
<accession>A0A9P0PSY5</accession>
<organism evidence="1 2">
    <name type="scientific">Acanthoscelides obtectus</name>
    <name type="common">Bean weevil</name>
    <name type="synonym">Bruchus obtectus</name>
    <dbReference type="NCBI Taxonomy" id="200917"/>
    <lineage>
        <taxon>Eukaryota</taxon>
        <taxon>Metazoa</taxon>
        <taxon>Ecdysozoa</taxon>
        <taxon>Arthropoda</taxon>
        <taxon>Hexapoda</taxon>
        <taxon>Insecta</taxon>
        <taxon>Pterygota</taxon>
        <taxon>Neoptera</taxon>
        <taxon>Endopterygota</taxon>
        <taxon>Coleoptera</taxon>
        <taxon>Polyphaga</taxon>
        <taxon>Cucujiformia</taxon>
        <taxon>Chrysomeloidea</taxon>
        <taxon>Chrysomelidae</taxon>
        <taxon>Bruchinae</taxon>
        <taxon>Bruchini</taxon>
        <taxon>Acanthoscelides</taxon>
    </lineage>
</organism>
<gene>
    <name evidence="1" type="ORF">ACAOBT_LOCUS20971</name>
</gene>
<evidence type="ECO:0000313" key="1">
    <source>
        <dbReference type="EMBL" id="CAH1992598.1"/>
    </source>
</evidence>
<dbReference type="AlphaFoldDB" id="A0A9P0PSY5"/>
<keyword evidence="2" id="KW-1185">Reference proteome</keyword>